<evidence type="ECO:0000256" key="3">
    <source>
        <dbReference type="ARBA" id="ARBA00023136"/>
    </source>
</evidence>
<feature type="region of interest" description="Disordered" evidence="4">
    <location>
        <begin position="528"/>
        <end position="604"/>
    </location>
</feature>
<feature type="compositionally biased region" description="Basic and acidic residues" evidence="4">
    <location>
        <begin position="559"/>
        <end position="572"/>
    </location>
</feature>
<feature type="region of interest" description="Disordered" evidence="4">
    <location>
        <begin position="31"/>
        <end position="61"/>
    </location>
</feature>
<evidence type="ECO:0000313" key="7">
    <source>
        <dbReference type="EMBL" id="QDS88715.1"/>
    </source>
</evidence>
<feature type="chain" id="PRO_5021781724" evidence="5">
    <location>
        <begin position="30"/>
        <end position="990"/>
    </location>
</feature>
<dbReference type="AlphaFoldDB" id="A0A517M1G1"/>
<protein>
    <submittedName>
        <fullName evidence="7">Bacterial type II/III secretion system short domain protein</fullName>
    </submittedName>
</protein>
<sequence precursor="true">MKASYMPRFVPRHLRAASILLLLATPAVGQEPTDDAAPAATSAADQAEAGQAAAEQPAAQQPAAIPLAAEKPAAAAAEPQQDKALRAAVAQAAGAPVAEKSADVQLRFNFSGQPWGDVLQWLSEEADLQLQLDQPPPGTLSFIDPTRSYSPNEAIDLINRMLLDKGYALVRRGRLLIVVDLESELAPKLIRELAESVTADQLDQRSGSDIVRCILPLGGVSPTTAQEELSQLIGPWGSVIVLESSRQAIVVETVDKLKAIREALRQANGPGGIAGDVVAIALNHRTPDEVLAVARQLMGLGDENSAEGIQIATDLFGANLFAAGEPSKLSQFRAIVELVDKPMSIDGQEAVEPPAPPSLQRYPLSTVATDTAFNVLSTLLAGLPEVRMSVEPNTGSIILWARPDEQKLVKDTIEMLEGKGTGFEVIQLNRLDPQSAVLTINKFFAGGGDGAGKGPTVDGDPVSSKLWVKGTPDQIQTVRELIQQMEGSTEAGLLDDRVRLLPFSGRSAENTLEQLELIWQATGRKNKIRFSTPSKSEKAAVPERRIERHDTPGQDSEDSDSRDFDESVDRDGPLTSHNTRRTIFTQITRAGESDANESEKSDDSAGAEIVISLTPGGMIIASDDVQALDQFEELFRALADQSAGASDTPTVFWLKYSKAEEASALLNNILSGTGGSGGGGGGGLTDMAGSMLGELGGGMLGGLLGLGGGGGGGDESGPIFTTSGTVSIVADPRLNALIVQANGSDLQLVEDLLSVIDREQSPEAVQTTGKTYLIPVQYQDVNDIVNVCKSVFSDQMEQAAGGGGAKQPSPQDIVNALRSAGGGRGGRGGGGGGGGQEPTEMKMSLAVDAKNNIVILKGTPQHYQQVSELISSLDIRGPNSEERVEVVSIGGGVNPKIVQEALTKVLGAQATTGSTTSGTSSTTSSSSNGSSSSSSASDEAATAARRAAIFEQLRSRGAFGGGATGGRGDRGGRGGGTGGGGGGRGGRGGR</sequence>
<feature type="compositionally biased region" description="Low complexity" evidence="4">
    <location>
        <begin position="36"/>
        <end position="61"/>
    </location>
</feature>
<evidence type="ECO:0000313" key="8">
    <source>
        <dbReference type="Proteomes" id="UP000319557"/>
    </source>
</evidence>
<accession>A0A517M1G1</accession>
<dbReference type="KEGG" id="ruv:EC9_29070"/>
<evidence type="ECO:0000256" key="4">
    <source>
        <dbReference type="SAM" id="MobiDB-lite"/>
    </source>
</evidence>
<dbReference type="RefSeq" id="WP_145346116.1">
    <property type="nucleotide sequence ID" value="NZ_CP036261.1"/>
</dbReference>
<evidence type="ECO:0000256" key="1">
    <source>
        <dbReference type="ARBA" id="ARBA00004370"/>
    </source>
</evidence>
<feature type="domain" description="NolW-like" evidence="6">
    <location>
        <begin position="651"/>
        <end position="760"/>
    </location>
</feature>
<dbReference type="GO" id="GO:0016020">
    <property type="term" value="C:membrane"/>
    <property type="evidence" value="ECO:0007669"/>
    <property type="project" value="UniProtKB-SubCell"/>
</dbReference>
<dbReference type="Pfam" id="PF03958">
    <property type="entry name" value="Secretin_N"/>
    <property type="match status" value="3"/>
</dbReference>
<dbReference type="Proteomes" id="UP000319557">
    <property type="component" value="Chromosome"/>
</dbReference>
<dbReference type="Gene3D" id="3.30.1370.120">
    <property type="match status" value="4"/>
</dbReference>
<feature type="compositionally biased region" description="Gly residues" evidence="4">
    <location>
        <begin position="820"/>
        <end position="836"/>
    </location>
</feature>
<dbReference type="GO" id="GO:0015627">
    <property type="term" value="C:type II protein secretion system complex"/>
    <property type="evidence" value="ECO:0007669"/>
    <property type="project" value="TreeGrafter"/>
</dbReference>
<feature type="compositionally biased region" description="Polar residues" evidence="4">
    <location>
        <begin position="575"/>
        <end position="588"/>
    </location>
</feature>
<feature type="region of interest" description="Disordered" evidence="4">
    <location>
        <begin position="910"/>
        <end position="990"/>
    </location>
</feature>
<keyword evidence="3" id="KW-0472">Membrane</keyword>
<dbReference type="InterPro" id="IPR050810">
    <property type="entry name" value="Bact_Secretion_Sys_Channel"/>
</dbReference>
<evidence type="ECO:0000259" key="6">
    <source>
        <dbReference type="Pfam" id="PF03958"/>
    </source>
</evidence>
<name>A0A517M1G1_9BACT</name>
<feature type="compositionally biased region" description="Low complexity" evidence="4">
    <location>
        <begin position="910"/>
        <end position="947"/>
    </location>
</feature>
<comment type="subcellular location">
    <subcellularLocation>
        <location evidence="1">Membrane</location>
    </subcellularLocation>
</comment>
<feature type="compositionally biased region" description="Gly residues" evidence="4">
    <location>
        <begin position="973"/>
        <end position="990"/>
    </location>
</feature>
<evidence type="ECO:0000256" key="2">
    <source>
        <dbReference type="ARBA" id="ARBA00022729"/>
    </source>
</evidence>
<dbReference type="OrthoDB" id="221929at2"/>
<keyword evidence="2 5" id="KW-0732">Signal</keyword>
<feature type="domain" description="NolW-like" evidence="6">
    <location>
        <begin position="773"/>
        <end position="878"/>
    </location>
</feature>
<dbReference type="PANTHER" id="PTHR30332">
    <property type="entry name" value="PROBABLE GENERAL SECRETION PATHWAY PROTEIN D"/>
    <property type="match status" value="1"/>
</dbReference>
<proteinExistence type="predicted"/>
<dbReference type="GO" id="GO:0009306">
    <property type="term" value="P:protein secretion"/>
    <property type="evidence" value="ECO:0007669"/>
    <property type="project" value="TreeGrafter"/>
</dbReference>
<gene>
    <name evidence="7" type="ORF">EC9_29070</name>
</gene>
<reference evidence="7 8" key="1">
    <citation type="submission" date="2019-02" db="EMBL/GenBank/DDBJ databases">
        <title>Deep-cultivation of Planctomycetes and their phenomic and genomic characterization uncovers novel biology.</title>
        <authorList>
            <person name="Wiegand S."/>
            <person name="Jogler M."/>
            <person name="Boedeker C."/>
            <person name="Pinto D."/>
            <person name="Vollmers J."/>
            <person name="Rivas-Marin E."/>
            <person name="Kohn T."/>
            <person name="Peeters S.H."/>
            <person name="Heuer A."/>
            <person name="Rast P."/>
            <person name="Oberbeckmann S."/>
            <person name="Bunk B."/>
            <person name="Jeske O."/>
            <person name="Meyerdierks A."/>
            <person name="Storesund J.E."/>
            <person name="Kallscheuer N."/>
            <person name="Luecker S."/>
            <person name="Lage O.M."/>
            <person name="Pohl T."/>
            <person name="Merkel B.J."/>
            <person name="Hornburger P."/>
            <person name="Mueller R.-W."/>
            <person name="Bruemmer F."/>
            <person name="Labrenz M."/>
            <person name="Spormann A.M."/>
            <person name="Op den Camp H."/>
            <person name="Overmann J."/>
            <person name="Amann R."/>
            <person name="Jetten M.S.M."/>
            <person name="Mascher T."/>
            <person name="Medema M.H."/>
            <person name="Devos D.P."/>
            <person name="Kaster A.-K."/>
            <person name="Ovreas L."/>
            <person name="Rohde M."/>
            <person name="Galperin M.Y."/>
            <person name="Jogler C."/>
        </authorList>
    </citation>
    <scope>NUCLEOTIDE SEQUENCE [LARGE SCALE GENOMIC DNA]</scope>
    <source>
        <strain evidence="7 8">EC9</strain>
    </source>
</reference>
<evidence type="ECO:0000256" key="5">
    <source>
        <dbReference type="SAM" id="SignalP"/>
    </source>
</evidence>
<feature type="signal peptide" evidence="5">
    <location>
        <begin position="1"/>
        <end position="29"/>
    </location>
</feature>
<dbReference type="EMBL" id="CP036261">
    <property type="protein sequence ID" value="QDS88715.1"/>
    <property type="molecule type" value="Genomic_DNA"/>
</dbReference>
<dbReference type="InterPro" id="IPR038591">
    <property type="entry name" value="NolW-like_sf"/>
</dbReference>
<organism evidence="7 8">
    <name type="scientific">Rosistilla ulvae</name>
    <dbReference type="NCBI Taxonomy" id="1930277"/>
    <lineage>
        <taxon>Bacteria</taxon>
        <taxon>Pseudomonadati</taxon>
        <taxon>Planctomycetota</taxon>
        <taxon>Planctomycetia</taxon>
        <taxon>Pirellulales</taxon>
        <taxon>Pirellulaceae</taxon>
        <taxon>Rosistilla</taxon>
    </lineage>
</organism>
<feature type="compositionally biased region" description="Basic and acidic residues" evidence="4">
    <location>
        <begin position="535"/>
        <end position="552"/>
    </location>
</feature>
<keyword evidence="8" id="KW-1185">Reference proteome</keyword>
<dbReference type="InterPro" id="IPR005644">
    <property type="entry name" value="NolW-like"/>
</dbReference>
<feature type="region of interest" description="Disordered" evidence="4">
    <location>
        <begin position="799"/>
        <end position="839"/>
    </location>
</feature>
<dbReference type="PANTHER" id="PTHR30332:SF24">
    <property type="entry name" value="SECRETIN GSPD-RELATED"/>
    <property type="match status" value="1"/>
</dbReference>
<feature type="domain" description="NolW-like" evidence="6">
    <location>
        <begin position="424"/>
        <end position="486"/>
    </location>
</feature>